<feature type="transmembrane region" description="Helical" evidence="1">
    <location>
        <begin position="813"/>
        <end position="834"/>
    </location>
</feature>
<organism evidence="2 3">
    <name type="scientific">Tritrichomonas musculus</name>
    <dbReference type="NCBI Taxonomy" id="1915356"/>
    <lineage>
        <taxon>Eukaryota</taxon>
        <taxon>Metamonada</taxon>
        <taxon>Parabasalia</taxon>
        <taxon>Tritrichomonadida</taxon>
        <taxon>Tritrichomonadidae</taxon>
        <taxon>Tritrichomonas</taxon>
    </lineage>
</organism>
<reference evidence="2 3" key="1">
    <citation type="submission" date="2024-04" db="EMBL/GenBank/DDBJ databases">
        <title>Tritrichomonas musculus Genome.</title>
        <authorList>
            <person name="Alves-Ferreira E."/>
            <person name="Grigg M."/>
            <person name="Lorenzi H."/>
            <person name="Galac M."/>
        </authorList>
    </citation>
    <scope>NUCLEOTIDE SEQUENCE [LARGE SCALE GENOMIC DNA]</scope>
    <source>
        <strain evidence="2 3">EAF2021</strain>
    </source>
</reference>
<gene>
    <name evidence="2" type="ORF">M9Y10_028008</name>
</gene>
<evidence type="ECO:0000313" key="3">
    <source>
        <dbReference type="Proteomes" id="UP001470230"/>
    </source>
</evidence>
<accession>A0ABR2KIA9</accession>
<feature type="transmembrane region" description="Helical" evidence="1">
    <location>
        <begin position="110"/>
        <end position="137"/>
    </location>
</feature>
<feature type="transmembrane region" description="Helical" evidence="1">
    <location>
        <begin position="256"/>
        <end position="274"/>
    </location>
</feature>
<protein>
    <recommendedName>
        <fullName evidence="4">PAS domain-containing protein</fullName>
    </recommendedName>
</protein>
<feature type="transmembrane region" description="Helical" evidence="1">
    <location>
        <begin position="950"/>
        <end position="972"/>
    </location>
</feature>
<evidence type="ECO:0008006" key="4">
    <source>
        <dbReference type="Google" id="ProtNLM"/>
    </source>
</evidence>
<evidence type="ECO:0000313" key="2">
    <source>
        <dbReference type="EMBL" id="KAK8890809.1"/>
    </source>
</evidence>
<feature type="transmembrane region" description="Helical" evidence="1">
    <location>
        <begin position="1137"/>
        <end position="1157"/>
    </location>
</feature>
<keyword evidence="1" id="KW-1133">Transmembrane helix</keyword>
<keyword evidence="1" id="KW-0812">Transmembrane</keyword>
<evidence type="ECO:0000256" key="1">
    <source>
        <dbReference type="SAM" id="Phobius"/>
    </source>
</evidence>
<name>A0ABR2KIA9_9EUKA</name>
<dbReference type="Gene3D" id="3.30.450.20">
    <property type="entry name" value="PAS domain"/>
    <property type="match status" value="1"/>
</dbReference>
<feature type="transmembrane region" description="Helical" evidence="1">
    <location>
        <begin position="613"/>
        <end position="639"/>
    </location>
</feature>
<feature type="transmembrane region" description="Helical" evidence="1">
    <location>
        <begin position="182"/>
        <end position="209"/>
    </location>
</feature>
<dbReference type="EMBL" id="JAPFFF010000004">
    <property type="protein sequence ID" value="KAK8890809.1"/>
    <property type="molecule type" value="Genomic_DNA"/>
</dbReference>
<keyword evidence="1" id="KW-0472">Membrane</keyword>
<proteinExistence type="predicted"/>
<feature type="transmembrane region" description="Helical" evidence="1">
    <location>
        <begin position="143"/>
        <end position="161"/>
    </location>
</feature>
<sequence length="1609" mass="183083">MISPGERFDAFSSNRLIKKEDDAPMLGNNPKFILSPNKYSLFVFIHQLNRSITNIPWLFWIPTVITFIQFEASVFAPLNYHHWESIPQMIDVMHILEIILRYVPQSSSQIVINILFTIYSILIVAHFLLFLTIISLIRHKKDASIFIKIFFIYSYFILPFLRSSMICVISEEVTQIVRKSSFGSFFLSLFALIILLAHVFMIGFVQFSMGSSPSPNLINPLAIWGPCAWRSVLFELYISCLIIFLEFTRSIKNQKLFGILCIIVMAISIPHAVYQSMRTYFISYDAYEYINGLLWSMIAFGIFHLIQCFSPSTIPFWALLFVWLILPIIIFFVLKIITEYRLKKVRKQLDLCGTMAVPIDPKRDQEDFPNEVPLNSSVFDTLKIKTTRQAIFVARAACLISHSTFADLSLIRYFIERFPNGLFYFLHLVFLSHGLNQTQFQYVEKLINIYLDSQKKKIGILELCVFFQIITSIQESSNDIPQALVRELGKQKLQAMKCQQLLSKFWTSSCKGDITQMSRNAFALNKHVNDLNNSWKHLVMRYPYSLPIVNAYVEYLLTTGAQHRLADIIISNRPQVSEASSSSSSDPDMNVSILHQAIEDAVDRRPIISINKLIASLVISISIAIIFFLMPVIVSFVLVNKYSNYNDFVQQSVNFESTFSSIPNYFDDVTFLSNESTHFDDMVDDDEDINVTSPKELEARILLIKKTEGLANSLNLLLRKMPKQILKNSSETVHIVYLHFDLYNAEKESSYINTLRLASYFTQCLPFVPIDDPCVSLVMRNMLVTIEMMEETTIQAILNIEKTVNFYVKISPIFYVLNWALLIIVMVPLIYFSIKALKDEITYLLSIYLTIPRSTLIRFSEKRTGGSLTGVNPQEAPNGSLLMPSSFGNLQATGMDNNGVPLASGIEVDGNKNDGNENDTNVADAFKMLVNDHSNVNYSVLPKYFVLKTMIIFCFLVAMIAILSTVTCALFVSFSKSLIRCLYTQKVVADRSVGASIIMHGITSLGEDFSPRRISEAINKTGKLHTAILFKDSNYNLSNSALNQDALTKLQSGERCGDKSNSSCLSLVSLFDIFATQAISISNDFATSSDRFTNRSIDYFNDLRIIFNNELFPLLYETQQLVYDFTHDEIADFRVDIVIIIIVGCVTFVIVLMVFMLPTFREINMTIESVKLPLKHISPLDVADFQKILMYLQGECDFKRGGNNENGSESSDSNSVLNAMLSPFAIFENDLSLLFANNSFYSLLGTSRESSIGLPLADIFSIVLPFRNDENHPFNTLLNSISKMQQGEKIDHEVEVNTELEFQDIKSSPIKIRLAPIYKDDQQNEKEKKFHFDVSSKMIVKPSSYVIFIDDLSIKKELEQKIKFEEESSQKLISSSIPRSLSSLIQKGDTYEPRKFENIPIAMFSIKFNSHEDEFEDESLFACNLFVRTANDINHNFSRSVIKLIHDPPHWFYISNFAASNSRISAYSSNEVNLNNVEQLDSKSSSDLLRELTIELSDLLHFAISVIDVFNASSNKDYSLRVVVHVGQLSIVPLMLDLPMIEALGTGYQKLRNMSFTSKTGCVFCTSEVVELLKNENIFKFSQSLETGGDPLFLVKIENDHTISTDDQF</sequence>
<feature type="transmembrane region" description="Helical" evidence="1">
    <location>
        <begin position="221"/>
        <end position="244"/>
    </location>
</feature>
<dbReference type="Proteomes" id="UP001470230">
    <property type="component" value="Unassembled WGS sequence"/>
</dbReference>
<feature type="transmembrane region" description="Helical" evidence="1">
    <location>
        <begin position="318"/>
        <end position="337"/>
    </location>
</feature>
<keyword evidence="3" id="KW-1185">Reference proteome</keyword>
<feature type="transmembrane region" description="Helical" evidence="1">
    <location>
        <begin position="286"/>
        <end position="306"/>
    </location>
</feature>
<comment type="caution">
    <text evidence="2">The sequence shown here is derived from an EMBL/GenBank/DDBJ whole genome shotgun (WGS) entry which is preliminary data.</text>
</comment>